<dbReference type="Gene3D" id="2.60.200.40">
    <property type="match status" value="1"/>
</dbReference>
<dbReference type="RefSeq" id="WP_002961256.1">
    <property type="nucleotide sequence ID" value="NZ_CP029490.1"/>
</dbReference>
<keyword evidence="8" id="KW-1208">Phospholipid metabolism</keyword>
<evidence type="ECO:0000256" key="6">
    <source>
        <dbReference type="ARBA" id="ARBA00022840"/>
    </source>
</evidence>
<evidence type="ECO:0000256" key="4">
    <source>
        <dbReference type="ARBA" id="ARBA00022741"/>
    </source>
</evidence>
<dbReference type="SMART" id="SM00046">
    <property type="entry name" value="DAGKc"/>
    <property type="match status" value="1"/>
</dbReference>
<dbReference type="GO" id="GO:0016301">
    <property type="term" value="F:kinase activity"/>
    <property type="evidence" value="ECO:0007669"/>
    <property type="project" value="UniProtKB-KW"/>
</dbReference>
<dbReference type="SUPFAM" id="SSF111331">
    <property type="entry name" value="NAD kinase/diacylglycerol kinase-like"/>
    <property type="match status" value="1"/>
</dbReference>
<dbReference type="Gene3D" id="3.40.50.10330">
    <property type="entry name" value="Probable inorganic polyphosphate/atp-NAD kinase, domain 1"/>
    <property type="match status" value="1"/>
</dbReference>
<evidence type="ECO:0000256" key="5">
    <source>
        <dbReference type="ARBA" id="ARBA00022777"/>
    </source>
</evidence>
<dbReference type="EMBL" id="CP029490">
    <property type="protein sequence ID" value="AWN19872.1"/>
    <property type="molecule type" value="Genomic_DNA"/>
</dbReference>
<feature type="domain" description="DAGKc" evidence="9">
    <location>
        <begin position="1"/>
        <end position="130"/>
    </location>
</feature>
<dbReference type="PROSITE" id="PS50146">
    <property type="entry name" value="DAGK"/>
    <property type="match status" value="1"/>
</dbReference>
<gene>
    <name evidence="10" type="ORF">DK182_00020</name>
</gene>
<dbReference type="PANTHER" id="PTHR12358:SF54">
    <property type="entry name" value="SPHINGOSINE KINASE RELATED PROTEIN"/>
    <property type="match status" value="1"/>
</dbReference>
<dbReference type="InterPro" id="IPR045540">
    <property type="entry name" value="YegS/DAGK_C"/>
</dbReference>
<keyword evidence="7" id="KW-0594">Phospholipid biosynthesis</keyword>
<evidence type="ECO:0000256" key="8">
    <source>
        <dbReference type="ARBA" id="ARBA00023264"/>
    </source>
</evidence>
<keyword evidence="4" id="KW-0547">Nucleotide-binding</keyword>
<keyword evidence="7" id="KW-0443">Lipid metabolism</keyword>
<evidence type="ECO:0000256" key="7">
    <source>
        <dbReference type="ARBA" id="ARBA00023209"/>
    </source>
</evidence>
<dbReference type="InterPro" id="IPR016064">
    <property type="entry name" value="NAD/diacylglycerol_kinase_sf"/>
</dbReference>
<dbReference type="PANTHER" id="PTHR12358">
    <property type="entry name" value="SPHINGOSINE KINASE"/>
    <property type="match status" value="1"/>
</dbReference>
<protein>
    <submittedName>
        <fullName evidence="10">Diacylglycerol kinase</fullName>
    </submittedName>
</protein>
<dbReference type="Pfam" id="PF00781">
    <property type="entry name" value="DAGK_cat"/>
    <property type="match status" value="1"/>
</dbReference>
<keyword evidence="3" id="KW-0808">Transferase</keyword>
<evidence type="ECO:0000313" key="11">
    <source>
        <dbReference type="Proteomes" id="UP000245369"/>
    </source>
</evidence>
<keyword evidence="6" id="KW-0067">ATP-binding</keyword>
<dbReference type="Pfam" id="PF19279">
    <property type="entry name" value="YegS_C"/>
    <property type="match status" value="1"/>
</dbReference>
<proteinExistence type="inferred from homology"/>
<sequence length="294" mass="32804">MTLFIIANPNAGAHQASQVVEKIKSNYPQLEQEIFYTATPDDEKCQVRRVLKSWTDDDRLLILGGDGTLSKVLYYLPEDIPFAYYPVGSGNDFAKALSLPDLATTMANLLAGTSRELTIFVDSAGVLLNSLDLGFSAWVVNRAAHSVVKQMLNRLHLGKLTYILLAILSLFKNPVASVQIKKINGVLLEIKDVYFFSLANNTYFGGGVMIWPTASVFSSQLDLVYAKGEHFWQRVLILLTLVFKRHQSSPYLKHQVLVSGTSLTFFDGTLLSVDGEIIQEHQISLTAQKRRIYL</sequence>
<keyword evidence="11" id="KW-1185">Reference proteome</keyword>
<evidence type="ECO:0000256" key="3">
    <source>
        <dbReference type="ARBA" id="ARBA00022679"/>
    </source>
</evidence>
<evidence type="ECO:0000313" key="10">
    <source>
        <dbReference type="EMBL" id="AWN19872.1"/>
    </source>
</evidence>
<evidence type="ECO:0000256" key="2">
    <source>
        <dbReference type="ARBA" id="ARBA00005983"/>
    </source>
</evidence>
<dbReference type="Proteomes" id="UP000245369">
    <property type="component" value="Chromosome"/>
</dbReference>
<accession>A0ABM6W3Q7</accession>
<comment type="similarity">
    <text evidence="2">Belongs to the diacylglycerol/lipid kinase family.</text>
</comment>
<keyword evidence="7" id="KW-0444">Lipid biosynthesis</keyword>
<organism evidence="10 11">
    <name type="scientific">Streptococcus sobrinus</name>
    <dbReference type="NCBI Taxonomy" id="1310"/>
    <lineage>
        <taxon>Bacteria</taxon>
        <taxon>Bacillati</taxon>
        <taxon>Bacillota</taxon>
        <taxon>Bacilli</taxon>
        <taxon>Lactobacillales</taxon>
        <taxon>Streptococcaceae</taxon>
        <taxon>Streptococcus</taxon>
    </lineage>
</organism>
<evidence type="ECO:0000256" key="1">
    <source>
        <dbReference type="ARBA" id="ARBA00001946"/>
    </source>
</evidence>
<reference evidence="10 11" key="1">
    <citation type="submission" date="2018-05" db="EMBL/GenBank/DDBJ databases">
        <title>Complete genome sequences of Streptococcus sobrinus.</title>
        <authorList>
            <person name="Sales M."/>
            <person name="Jensen P.A."/>
        </authorList>
    </citation>
    <scope>NUCLEOTIDE SEQUENCE [LARGE SCALE GENOMIC DNA]</scope>
    <source>
        <strain evidence="10 11">SL1</strain>
    </source>
</reference>
<dbReference type="InterPro" id="IPR050187">
    <property type="entry name" value="Lipid_Phosphate_FormReg"/>
</dbReference>
<evidence type="ECO:0000259" key="9">
    <source>
        <dbReference type="PROSITE" id="PS50146"/>
    </source>
</evidence>
<keyword evidence="5 10" id="KW-0418">Kinase</keyword>
<dbReference type="InterPro" id="IPR001206">
    <property type="entry name" value="Diacylglycerol_kinase_cat_dom"/>
</dbReference>
<dbReference type="InterPro" id="IPR017438">
    <property type="entry name" value="ATP-NAD_kinase_N"/>
</dbReference>
<name>A0ABM6W3Q7_9STRE</name>
<comment type="cofactor">
    <cofactor evidence="1">
        <name>Mg(2+)</name>
        <dbReference type="ChEBI" id="CHEBI:18420"/>
    </cofactor>
</comment>
<dbReference type="GeneID" id="93922908"/>